<evidence type="ECO:0000313" key="2">
    <source>
        <dbReference type="Proteomes" id="UP001195483"/>
    </source>
</evidence>
<organism evidence="1 2">
    <name type="scientific">Potamilus streckersoni</name>
    <dbReference type="NCBI Taxonomy" id="2493646"/>
    <lineage>
        <taxon>Eukaryota</taxon>
        <taxon>Metazoa</taxon>
        <taxon>Spiralia</taxon>
        <taxon>Lophotrochozoa</taxon>
        <taxon>Mollusca</taxon>
        <taxon>Bivalvia</taxon>
        <taxon>Autobranchia</taxon>
        <taxon>Heteroconchia</taxon>
        <taxon>Palaeoheterodonta</taxon>
        <taxon>Unionida</taxon>
        <taxon>Unionoidea</taxon>
        <taxon>Unionidae</taxon>
        <taxon>Ambleminae</taxon>
        <taxon>Lampsilini</taxon>
        <taxon>Potamilus</taxon>
    </lineage>
</organism>
<proteinExistence type="predicted"/>
<reference evidence="1" key="2">
    <citation type="journal article" date="2021" name="Genome Biol. Evol.">
        <title>Developing a high-quality reference genome for a parasitic bivalve with doubly uniparental inheritance (Bivalvia: Unionida).</title>
        <authorList>
            <person name="Smith C.H."/>
        </authorList>
    </citation>
    <scope>NUCLEOTIDE SEQUENCE</scope>
    <source>
        <strain evidence="1">CHS0354</strain>
        <tissue evidence="1">Mantle</tissue>
    </source>
</reference>
<accession>A0AAE0SG42</accession>
<dbReference type="EMBL" id="JAEAOA010001457">
    <property type="protein sequence ID" value="KAK3590858.1"/>
    <property type="molecule type" value="Genomic_DNA"/>
</dbReference>
<dbReference type="Proteomes" id="UP001195483">
    <property type="component" value="Unassembled WGS sequence"/>
</dbReference>
<reference evidence="1" key="3">
    <citation type="submission" date="2023-05" db="EMBL/GenBank/DDBJ databases">
        <authorList>
            <person name="Smith C.H."/>
        </authorList>
    </citation>
    <scope>NUCLEOTIDE SEQUENCE</scope>
    <source>
        <strain evidence="1">CHS0354</strain>
        <tissue evidence="1">Mantle</tissue>
    </source>
</reference>
<protein>
    <submittedName>
        <fullName evidence="1">Uncharacterized protein</fullName>
    </submittedName>
</protein>
<name>A0AAE0SG42_9BIVA</name>
<sequence>MTVKRAGQILSQIDFGTPQNPKRYMMEVSHSRKEETSNCYEIYFSYRVSDSRGRSFILDRNTLPRELFDVEINKYYADYSDYADYVDYQRDTAVYGLYLLPTLNENEVEIG</sequence>
<reference evidence="1" key="1">
    <citation type="journal article" date="2021" name="Genome Biol. Evol.">
        <title>A High-Quality Reference Genome for a Parasitic Bivalve with Doubly Uniparental Inheritance (Bivalvia: Unionida).</title>
        <authorList>
            <person name="Smith C.H."/>
        </authorList>
    </citation>
    <scope>NUCLEOTIDE SEQUENCE</scope>
    <source>
        <strain evidence="1">CHS0354</strain>
    </source>
</reference>
<keyword evidence="2" id="KW-1185">Reference proteome</keyword>
<comment type="caution">
    <text evidence="1">The sequence shown here is derived from an EMBL/GenBank/DDBJ whole genome shotgun (WGS) entry which is preliminary data.</text>
</comment>
<gene>
    <name evidence="1" type="ORF">CHS0354_024600</name>
</gene>
<dbReference type="AlphaFoldDB" id="A0AAE0SG42"/>
<evidence type="ECO:0000313" key="1">
    <source>
        <dbReference type="EMBL" id="KAK3590858.1"/>
    </source>
</evidence>